<dbReference type="InterPro" id="IPR011009">
    <property type="entry name" value="Kinase-like_dom_sf"/>
</dbReference>
<protein>
    <recommendedName>
        <fullName evidence="1">non-specific serine/threonine protein kinase</fullName>
        <ecNumber evidence="1">2.7.11.1</ecNumber>
    </recommendedName>
</protein>
<dbReference type="Pfam" id="PF00069">
    <property type="entry name" value="Pkinase"/>
    <property type="match status" value="1"/>
</dbReference>
<keyword evidence="9" id="KW-1185">Reference proteome</keyword>
<dbReference type="InterPro" id="IPR000719">
    <property type="entry name" value="Prot_kinase_dom"/>
</dbReference>
<dbReference type="GO" id="GO:0004674">
    <property type="term" value="F:protein serine/threonine kinase activity"/>
    <property type="evidence" value="ECO:0007669"/>
    <property type="project" value="UniProtKB-KW"/>
</dbReference>
<dbReference type="InterPro" id="IPR015943">
    <property type="entry name" value="WD40/YVTN_repeat-like_dom_sf"/>
</dbReference>
<sequence>MSPAARNTQPLRPNDPPTIGGHRITGVIGQGGQGVVYLGTAPGGGRVAVKVLHARFGAGDRDRLLREADLARSVAAFCTARVLDAGVWQGQAYVVSEFVDGGSLEELVLAEGPRDEGGLTRLAIATLTALSAIHEAGIVHRDLKPANILLGPEGPVVIDFGIAKVVDASSARTSAPIGTPAFMAPEQIAGTRVGPPADIFSWAVTMAYAATGRMVFGGDSVPAILNRITHHEPDLTGVPDFLRPVLTRCLAKDPAERPAIPDLVSALTRNATASSARAGAAAPSAYPGRTLRVTRKSPFLHRVHWSPRARWWVTAGIVATGGAITVFAAAALVPQDSVPEPDGMPAAVQVQPSVASTPTVLSLPVSSPTPSPSKPASPPPSPSVPEDDPAEDDPAEDDPAEDDPAEDDERTEDEQGDDEQTDDVRAEEMSPTWSLAAAGGPFALTGARGAGDLAVVEIGGAQRVVSGGPDGKVWLSALTGEKSSRRLLGTMDSLVDHVAATMAGGHPYVAAASSLGTVRVWDAATGAVLVPKVTTGWTGRIHALTLGTYHGRPVVAFAHDSAGVVVGDVRARSLIGRPLLAKGSPFLDSQVNDLALGHVDGRDVVVAGARDGRVRVFDVATGKRVGKAVDHDTEGNGVEISVVTTGSGSGRQLLASGDTGGAVRISDLATGKRVSSFCESRFAGRQVNDLAFATVGGRDVLLVSAGENLRLCDLKSGQLTELEVPGSDPGHGVMRIALGHLGKRSALVIGRDDGKIRTALWQPPTKRQ</sequence>
<feature type="compositionally biased region" description="Acidic residues" evidence="6">
    <location>
        <begin position="385"/>
        <end position="421"/>
    </location>
</feature>
<evidence type="ECO:0000259" key="7">
    <source>
        <dbReference type="PROSITE" id="PS50011"/>
    </source>
</evidence>
<dbReference type="EC" id="2.7.11.1" evidence="1"/>
<keyword evidence="8" id="KW-0723">Serine/threonine-protein kinase</keyword>
<keyword evidence="4 8" id="KW-0418">Kinase</keyword>
<dbReference type="PANTHER" id="PTHR43671:SF13">
    <property type="entry name" value="SERINE_THREONINE-PROTEIN KINASE NEK2"/>
    <property type="match status" value="1"/>
</dbReference>
<accession>A0ABV0B324</accession>
<evidence type="ECO:0000256" key="6">
    <source>
        <dbReference type="SAM" id="MobiDB-lite"/>
    </source>
</evidence>
<dbReference type="Proteomes" id="UP001447516">
    <property type="component" value="Unassembled WGS sequence"/>
</dbReference>
<gene>
    <name evidence="8" type="ORF">AAH991_37025</name>
</gene>
<evidence type="ECO:0000313" key="8">
    <source>
        <dbReference type="EMBL" id="MEN3540766.1"/>
    </source>
</evidence>
<dbReference type="RefSeq" id="WP_346230613.1">
    <property type="nucleotide sequence ID" value="NZ_JBDJAW010000059.1"/>
</dbReference>
<dbReference type="InterPro" id="IPR036322">
    <property type="entry name" value="WD40_repeat_dom_sf"/>
</dbReference>
<evidence type="ECO:0000256" key="4">
    <source>
        <dbReference type="ARBA" id="ARBA00022777"/>
    </source>
</evidence>
<feature type="compositionally biased region" description="Polar residues" evidence="6">
    <location>
        <begin position="1"/>
        <end position="11"/>
    </location>
</feature>
<evidence type="ECO:0000313" key="9">
    <source>
        <dbReference type="Proteomes" id="UP001447516"/>
    </source>
</evidence>
<dbReference type="PROSITE" id="PS00108">
    <property type="entry name" value="PROTEIN_KINASE_ST"/>
    <property type="match status" value="1"/>
</dbReference>
<evidence type="ECO:0000256" key="1">
    <source>
        <dbReference type="ARBA" id="ARBA00012513"/>
    </source>
</evidence>
<keyword evidence="5" id="KW-0067">ATP-binding</keyword>
<dbReference type="SUPFAM" id="SSF56112">
    <property type="entry name" value="Protein kinase-like (PK-like)"/>
    <property type="match status" value="1"/>
</dbReference>
<dbReference type="Gene3D" id="2.130.10.10">
    <property type="entry name" value="YVTN repeat-like/Quinoprotein amine dehydrogenase"/>
    <property type="match status" value="1"/>
</dbReference>
<comment type="caution">
    <text evidence="8">The sequence shown here is derived from an EMBL/GenBank/DDBJ whole genome shotgun (WGS) entry which is preliminary data.</text>
</comment>
<dbReference type="SUPFAM" id="SSF50978">
    <property type="entry name" value="WD40 repeat-like"/>
    <property type="match status" value="1"/>
</dbReference>
<dbReference type="Gene3D" id="3.30.200.20">
    <property type="entry name" value="Phosphorylase Kinase, domain 1"/>
    <property type="match status" value="1"/>
</dbReference>
<name>A0ABV0B324_9ACTN</name>
<evidence type="ECO:0000256" key="3">
    <source>
        <dbReference type="ARBA" id="ARBA00022741"/>
    </source>
</evidence>
<feature type="domain" description="Protein kinase" evidence="7">
    <location>
        <begin position="22"/>
        <end position="273"/>
    </location>
</feature>
<dbReference type="CDD" id="cd14014">
    <property type="entry name" value="STKc_PknB_like"/>
    <property type="match status" value="1"/>
</dbReference>
<evidence type="ECO:0000256" key="2">
    <source>
        <dbReference type="ARBA" id="ARBA00022679"/>
    </source>
</evidence>
<dbReference type="EMBL" id="JBDJAW010000059">
    <property type="protein sequence ID" value="MEN3540766.1"/>
    <property type="molecule type" value="Genomic_DNA"/>
</dbReference>
<feature type="region of interest" description="Disordered" evidence="6">
    <location>
        <begin position="1"/>
        <end position="22"/>
    </location>
</feature>
<keyword evidence="2" id="KW-0808">Transferase</keyword>
<dbReference type="PROSITE" id="PS50011">
    <property type="entry name" value="PROTEIN_KINASE_DOM"/>
    <property type="match status" value="1"/>
</dbReference>
<dbReference type="SMART" id="SM00220">
    <property type="entry name" value="S_TKc"/>
    <property type="match status" value="1"/>
</dbReference>
<dbReference type="InterPro" id="IPR050660">
    <property type="entry name" value="NEK_Ser/Thr_kinase"/>
</dbReference>
<dbReference type="PANTHER" id="PTHR43671">
    <property type="entry name" value="SERINE/THREONINE-PROTEIN KINASE NEK"/>
    <property type="match status" value="1"/>
</dbReference>
<proteinExistence type="predicted"/>
<reference evidence="8 9" key="1">
    <citation type="submission" date="2024-05" db="EMBL/GenBank/DDBJ databases">
        <title>Microbispora sp.ZYX-F-249.</title>
        <authorList>
            <person name="Xie H."/>
        </authorList>
    </citation>
    <scope>NUCLEOTIDE SEQUENCE [LARGE SCALE GENOMIC DNA]</scope>
    <source>
        <strain evidence="8 9">ZYX-F-249</strain>
    </source>
</reference>
<feature type="region of interest" description="Disordered" evidence="6">
    <location>
        <begin position="359"/>
        <end position="430"/>
    </location>
</feature>
<dbReference type="InterPro" id="IPR008271">
    <property type="entry name" value="Ser/Thr_kinase_AS"/>
</dbReference>
<feature type="compositionally biased region" description="Pro residues" evidence="6">
    <location>
        <begin position="367"/>
        <end position="383"/>
    </location>
</feature>
<evidence type="ECO:0000256" key="5">
    <source>
        <dbReference type="ARBA" id="ARBA00022840"/>
    </source>
</evidence>
<keyword evidence="3" id="KW-0547">Nucleotide-binding</keyword>
<dbReference type="Gene3D" id="1.10.510.10">
    <property type="entry name" value="Transferase(Phosphotransferase) domain 1"/>
    <property type="match status" value="1"/>
</dbReference>
<organism evidence="8 9">
    <name type="scientific">Microbispora maris</name>
    <dbReference type="NCBI Taxonomy" id="3144104"/>
    <lineage>
        <taxon>Bacteria</taxon>
        <taxon>Bacillati</taxon>
        <taxon>Actinomycetota</taxon>
        <taxon>Actinomycetes</taxon>
        <taxon>Streptosporangiales</taxon>
        <taxon>Streptosporangiaceae</taxon>
        <taxon>Microbispora</taxon>
    </lineage>
</organism>